<evidence type="ECO:0000313" key="5">
    <source>
        <dbReference type="WBParaSite" id="ASIM_0001229901-mRNA-1"/>
    </source>
</evidence>
<dbReference type="InterPro" id="IPR036186">
    <property type="entry name" value="Serpin_sf"/>
</dbReference>
<evidence type="ECO:0000256" key="1">
    <source>
        <dbReference type="ARBA" id="ARBA00009500"/>
    </source>
</evidence>
<dbReference type="Proteomes" id="UP000267096">
    <property type="component" value="Unassembled WGS sequence"/>
</dbReference>
<dbReference type="Pfam" id="PF00079">
    <property type="entry name" value="Serpin"/>
    <property type="match status" value="1"/>
</dbReference>
<evidence type="ECO:0000313" key="3">
    <source>
        <dbReference type="EMBL" id="VDK45761.1"/>
    </source>
</evidence>
<dbReference type="AlphaFoldDB" id="A0A0M3JVP1"/>
<evidence type="ECO:0000313" key="4">
    <source>
        <dbReference type="Proteomes" id="UP000267096"/>
    </source>
</evidence>
<accession>A0A0M3JVP1</accession>
<name>A0A0M3JVP1_ANISI</name>
<keyword evidence="4" id="KW-1185">Reference proteome</keyword>
<dbReference type="PANTHER" id="PTHR11461">
    <property type="entry name" value="SERINE PROTEASE INHIBITOR, SERPIN"/>
    <property type="match status" value="1"/>
</dbReference>
<sequence>MRKVWRDVRRSLSRPKDDEDEIEIEWFDTNTTHIFMLDMRRGNLYKQLQASITRLHSNFDDFLKWDATAPQQQYWYITDEKSLLFAIKWETGRRVFIKTEANLGNISTMRYLLSVLLNVIDLQLSLPRGSSKSIEFQGRSRKMSLIMSSFRRVLPYYEDDYLQAIGVKLHSDPTFRLFIILPKDCTTVEQCEEHITGKKFLQLFASMWYHMVDVSLPKFNISDQHNLNEKLERLKVLEMTNKDKKFPGKKCKNDGTTITSLLCVHSVRLAFNNSSEDCKCTMDECDEDVDDEPIELDELPPTALFIADRPFLYVIIKNSTLLLIGRVKP</sequence>
<reference evidence="5" key="1">
    <citation type="submission" date="2017-02" db="UniProtKB">
        <authorList>
            <consortium name="WormBaseParasite"/>
        </authorList>
    </citation>
    <scope>IDENTIFICATION</scope>
</reference>
<dbReference type="WBParaSite" id="ASIM_0001229901-mRNA-1">
    <property type="protein sequence ID" value="ASIM_0001229901-mRNA-1"/>
    <property type="gene ID" value="ASIM_0001229901"/>
</dbReference>
<dbReference type="PROSITE" id="PS00284">
    <property type="entry name" value="SERPIN"/>
    <property type="match status" value="1"/>
</dbReference>
<reference evidence="3 4" key="2">
    <citation type="submission" date="2018-11" db="EMBL/GenBank/DDBJ databases">
        <authorList>
            <consortium name="Pathogen Informatics"/>
        </authorList>
    </citation>
    <scope>NUCLEOTIDE SEQUENCE [LARGE SCALE GENOMIC DNA]</scope>
</reference>
<dbReference type="GO" id="GO:0004867">
    <property type="term" value="F:serine-type endopeptidase inhibitor activity"/>
    <property type="evidence" value="ECO:0007669"/>
    <property type="project" value="InterPro"/>
</dbReference>
<dbReference type="InterPro" id="IPR023795">
    <property type="entry name" value="Serpin_CS"/>
</dbReference>
<dbReference type="OrthoDB" id="9518664at2759"/>
<evidence type="ECO:0000259" key="2">
    <source>
        <dbReference type="Pfam" id="PF00079"/>
    </source>
</evidence>
<dbReference type="InterPro" id="IPR000215">
    <property type="entry name" value="Serpin_fam"/>
</dbReference>
<feature type="domain" description="Serpin" evidence="2">
    <location>
        <begin position="147"/>
        <end position="327"/>
    </location>
</feature>
<dbReference type="SUPFAM" id="SSF56574">
    <property type="entry name" value="Serpins"/>
    <property type="match status" value="1"/>
</dbReference>
<proteinExistence type="inferred from homology"/>
<dbReference type="GO" id="GO:0005615">
    <property type="term" value="C:extracellular space"/>
    <property type="evidence" value="ECO:0007669"/>
    <property type="project" value="InterPro"/>
</dbReference>
<dbReference type="EMBL" id="UYRR01031100">
    <property type="protein sequence ID" value="VDK45761.1"/>
    <property type="molecule type" value="Genomic_DNA"/>
</dbReference>
<dbReference type="Gene3D" id="2.30.39.10">
    <property type="entry name" value="Alpha-1-antitrypsin, domain 1"/>
    <property type="match status" value="1"/>
</dbReference>
<dbReference type="PANTHER" id="PTHR11461:SF211">
    <property type="entry name" value="GH10112P-RELATED"/>
    <property type="match status" value="1"/>
</dbReference>
<protein>
    <submittedName>
        <fullName evidence="5">SERPIN domain-containing protein</fullName>
    </submittedName>
</protein>
<dbReference type="InterPro" id="IPR042185">
    <property type="entry name" value="Serpin_sf_2"/>
</dbReference>
<gene>
    <name evidence="3" type="ORF">ASIM_LOCUS11765</name>
</gene>
<organism evidence="5">
    <name type="scientific">Anisakis simplex</name>
    <name type="common">Herring worm</name>
    <dbReference type="NCBI Taxonomy" id="6269"/>
    <lineage>
        <taxon>Eukaryota</taxon>
        <taxon>Metazoa</taxon>
        <taxon>Ecdysozoa</taxon>
        <taxon>Nematoda</taxon>
        <taxon>Chromadorea</taxon>
        <taxon>Rhabditida</taxon>
        <taxon>Spirurina</taxon>
        <taxon>Ascaridomorpha</taxon>
        <taxon>Ascaridoidea</taxon>
        <taxon>Anisakidae</taxon>
        <taxon>Anisakis</taxon>
        <taxon>Anisakis simplex complex</taxon>
    </lineage>
</organism>
<dbReference type="InterPro" id="IPR023796">
    <property type="entry name" value="Serpin_dom"/>
</dbReference>
<comment type="similarity">
    <text evidence="1">Belongs to the serpin family.</text>
</comment>